<keyword evidence="6" id="KW-0997">Cell inner membrane</keyword>
<evidence type="ECO:0000256" key="14">
    <source>
        <dbReference type="ARBA" id="ARBA00023137"/>
    </source>
</evidence>
<evidence type="ECO:0000256" key="7">
    <source>
        <dbReference type="ARBA" id="ARBA00022679"/>
    </source>
</evidence>
<name>A0ABX5W0X0_9BRAD</name>
<dbReference type="EMBL" id="CP041090">
    <property type="protein sequence ID" value="QDF36261.2"/>
    <property type="molecule type" value="Genomic_DNA"/>
</dbReference>
<evidence type="ECO:0000256" key="9">
    <source>
        <dbReference type="ARBA" id="ARBA00022741"/>
    </source>
</evidence>
<comment type="similarity">
    <text evidence="3">Belongs to the etk/wzc family.</text>
</comment>
<keyword evidence="7 19" id="KW-0808">Transferase</keyword>
<reference evidence="19 20" key="2">
    <citation type="journal article" date="2020" name="Int. J. Syst. Evol. Microbiol.">
        <title>Description and complete genome sequences of Bradyrhizobium symbiodeficiens sp. nov., a non-symbiotic bacterium associated with legumes native to Canada.</title>
        <authorList>
            <person name="Bromfield E.S.P."/>
            <person name="Cloutier S."/>
            <person name="Nguyen H.D.T."/>
        </authorList>
    </citation>
    <scope>NUCLEOTIDE SEQUENCE [LARGE SCALE GENOMIC DNA]</scope>
    <source>
        <strain evidence="19 20">65S1MB</strain>
    </source>
</reference>
<evidence type="ECO:0000313" key="19">
    <source>
        <dbReference type="EMBL" id="QDF36261.2"/>
    </source>
</evidence>
<dbReference type="PANTHER" id="PTHR32309:SF13">
    <property type="entry name" value="FERRIC ENTEROBACTIN TRANSPORT PROTEIN FEPE"/>
    <property type="match status" value="1"/>
</dbReference>
<feature type="domain" description="AAA" evidence="18">
    <location>
        <begin position="558"/>
        <end position="675"/>
    </location>
</feature>
<dbReference type="RefSeq" id="WP_162406275.1">
    <property type="nucleotide sequence ID" value="NZ_CP041090.2"/>
</dbReference>
<evidence type="ECO:0000256" key="6">
    <source>
        <dbReference type="ARBA" id="ARBA00022519"/>
    </source>
</evidence>
<keyword evidence="5" id="KW-1003">Cell membrane</keyword>
<keyword evidence="11" id="KW-0067">ATP-binding</keyword>
<keyword evidence="10" id="KW-0418">Kinase</keyword>
<dbReference type="Proteomes" id="UP000319298">
    <property type="component" value="Chromosome"/>
</dbReference>
<evidence type="ECO:0000256" key="13">
    <source>
        <dbReference type="ARBA" id="ARBA00023136"/>
    </source>
</evidence>
<comment type="subcellular location">
    <subcellularLocation>
        <location evidence="1">Cell inner membrane</location>
        <topology evidence="1">Multi-pass membrane protein</topology>
    </subcellularLocation>
</comment>
<comment type="catalytic activity">
    <reaction evidence="15">
        <text>L-tyrosyl-[protein] + ATP = O-phospho-L-tyrosyl-[protein] + ADP + H(+)</text>
        <dbReference type="Rhea" id="RHEA:10596"/>
        <dbReference type="Rhea" id="RHEA-COMP:10136"/>
        <dbReference type="Rhea" id="RHEA-COMP:20101"/>
        <dbReference type="ChEBI" id="CHEBI:15378"/>
        <dbReference type="ChEBI" id="CHEBI:30616"/>
        <dbReference type="ChEBI" id="CHEBI:46858"/>
        <dbReference type="ChEBI" id="CHEBI:61978"/>
        <dbReference type="ChEBI" id="CHEBI:456216"/>
        <dbReference type="EC" id="2.7.10.2"/>
    </reaction>
</comment>
<keyword evidence="13 16" id="KW-0472">Membrane</keyword>
<evidence type="ECO:0000256" key="3">
    <source>
        <dbReference type="ARBA" id="ARBA00008883"/>
    </source>
</evidence>
<dbReference type="Gene3D" id="3.40.50.300">
    <property type="entry name" value="P-loop containing nucleotide triphosphate hydrolases"/>
    <property type="match status" value="1"/>
</dbReference>
<evidence type="ECO:0000256" key="15">
    <source>
        <dbReference type="ARBA" id="ARBA00051245"/>
    </source>
</evidence>
<evidence type="ECO:0000313" key="20">
    <source>
        <dbReference type="Proteomes" id="UP000319298"/>
    </source>
</evidence>
<evidence type="ECO:0000256" key="10">
    <source>
        <dbReference type="ARBA" id="ARBA00022777"/>
    </source>
</evidence>
<dbReference type="PANTHER" id="PTHR32309">
    <property type="entry name" value="TYROSINE-PROTEIN KINASE"/>
    <property type="match status" value="1"/>
</dbReference>
<proteinExistence type="inferred from homology"/>
<organism evidence="19 20">
    <name type="scientific">Bradyrhizobium symbiodeficiens</name>
    <dbReference type="NCBI Taxonomy" id="1404367"/>
    <lineage>
        <taxon>Bacteria</taxon>
        <taxon>Pseudomonadati</taxon>
        <taxon>Pseudomonadota</taxon>
        <taxon>Alphaproteobacteria</taxon>
        <taxon>Hyphomicrobiales</taxon>
        <taxon>Nitrobacteraceae</taxon>
        <taxon>Bradyrhizobium</taxon>
    </lineage>
</organism>
<feature type="domain" description="Polysaccharide chain length determinant N-terminal" evidence="17">
    <location>
        <begin position="35"/>
        <end position="117"/>
    </location>
</feature>
<dbReference type="Pfam" id="PF02706">
    <property type="entry name" value="Wzz"/>
    <property type="match status" value="1"/>
</dbReference>
<evidence type="ECO:0000256" key="1">
    <source>
        <dbReference type="ARBA" id="ARBA00004429"/>
    </source>
</evidence>
<dbReference type="CDD" id="cd05387">
    <property type="entry name" value="BY-kinase"/>
    <property type="match status" value="1"/>
</dbReference>
<evidence type="ECO:0000256" key="11">
    <source>
        <dbReference type="ARBA" id="ARBA00022840"/>
    </source>
</evidence>
<keyword evidence="20" id="KW-1185">Reference proteome</keyword>
<dbReference type="InterPro" id="IPR025669">
    <property type="entry name" value="AAA_dom"/>
</dbReference>
<gene>
    <name evidence="19" type="ORF">FJN17_01065</name>
</gene>
<dbReference type="Pfam" id="PF13614">
    <property type="entry name" value="AAA_31"/>
    <property type="match status" value="1"/>
</dbReference>
<keyword evidence="8 16" id="KW-0812">Transmembrane</keyword>
<dbReference type="EC" id="2.7.10.2" evidence="4"/>
<evidence type="ECO:0000259" key="17">
    <source>
        <dbReference type="Pfam" id="PF02706"/>
    </source>
</evidence>
<dbReference type="InterPro" id="IPR027417">
    <property type="entry name" value="P-loop_NTPase"/>
</dbReference>
<dbReference type="NCBIfam" id="TIGR01007">
    <property type="entry name" value="eps_fam"/>
    <property type="match status" value="1"/>
</dbReference>
<accession>A0ABX5W0X0</accession>
<sequence>MLHVNKGHQLSSFDSDANGLPAGSNQPAQYIPMVLGFLRRQAWVLGCTVVLAVSAAGLYALFAPPVYKATATVGIDTAKFQLFQPAGELIIDSSSAVESQLEILKSEKIALEVIKKLRLTDNIPPQQAGFFGSSKQPTEFEYTRQLLAVMQKHLTVKRLGIAWIIEINYESRSAEQSAQYANAFADSYIADQLDSKFQATRQVSTWLEGRVKDMLQQTLAAQRAVVEFKANNNIVDTGGRLMSEQQLAEVNSQLLAARGQSSEAKARLERVNAVVQSALASDNTNALVTDVPINDTVAKLRAQLIDLTTREKEWSTKFGSDHLAVINLHSQATQVRSAMIDELRRVGEAFKSDYDLAVRREKSLDSQVAQAVSQSEASNRNQVRLRELESAATSTKELYENLNKRYLESVEQKSFPVTEARVITRAAPALDREFKSTLKILAGILGVGVALGCAIAFFREFTDNVFRSVSQIERQLQKDCITPVPLWKEEMDDCPARPRPPESERCLTRSKGPAWASVDAPLSSHAEAMRTIKLSIDLNCPGKGAKVIGMTSSLPREGKSTVAASLALTIASAGAKVMLLDFDLRNPAITRTLAPNAKIGFLDVISGRAPLADAVWTDQSKYLSFLPTITNGLFAQSNEIMSAQVTKTLIDKLRGEYAYIIVDLPPLAPVIDAQATTHLIDAYLFVVEWGATKIDVVEHALGRAPGILENTLGVILNKVDMDKLYKYDAENRSYYVNKHYSQYGYTH</sequence>
<evidence type="ECO:0000256" key="5">
    <source>
        <dbReference type="ARBA" id="ARBA00022475"/>
    </source>
</evidence>
<protein>
    <recommendedName>
        <fullName evidence="4">non-specific protein-tyrosine kinase</fullName>
        <ecNumber evidence="4">2.7.10.2</ecNumber>
    </recommendedName>
</protein>
<comment type="similarity">
    <text evidence="2">Belongs to the CpsD/CapB family.</text>
</comment>
<evidence type="ECO:0000256" key="4">
    <source>
        <dbReference type="ARBA" id="ARBA00011903"/>
    </source>
</evidence>
<dbReference type="InterPro" id="IPR050445">
    <property type="entry name" value="Bact_polysacc_biosynth/exp"/>
</dbReference>
<dbReference type="GO" id="GO:0004715">
    <property type="term" value="F:non-membrane spanning protein tyrosine kinase activity"/>
    <property type="evidence" value="ECO:0007669"/>
    <property type="project" value="UniProtKB-EC"/>
</dbReference>
<evidence type="ECO:0000256" key="2">
    <source>
        <dbReference type="ARBA" id="ARBA00007316"/>
    </source>
</evidence>
<evidence type="ECO:0000256" key="12">
    <source>
        <dbReference type="ARBA" id="ARBA00022989"/>
    </source>
</evidence>
<keyword evidence="9" id="KW-0547">Nucleotide-binding</keyword>
<keyword evidence="14" id="KW-0829">Tyrosine-protein kinase</keyword>
<dbReference type="SUPFAM" id="SSF52540">
    <property type="entry name" value="P-loop containing nucleoside triphosphate hydrolases"/>
    <property type="match status" value="1"/>
</dbReference>
<feature type="transmembrane region" description="Helical" evidence="16">
    <location>
        <begin position="440"/>
        <end position="458"/>
    </location>
</feature>
<evidence type="ECO:0000259" key="18">
    <source>
        <dbReference type="Pfam" id="PF13614"/>
    </source>
</evidence>
<keyword evidence="12 16" id="KW-1133">Transmembrane helix</keyword>
<reference evidence="20" key="1">
    <citation type="submission" date="2019-06" db="EMBL/GenBank/DDBJ databases">
        <title>Whole-Genome Sequence of Bradyrhizobium sp. 3 Strain 65S1MB.</title>
        <authorList>
            <person name="Bromfield E.S.P."/>
            <person name="Cloutier S."/>
            <person name="Nguyen H.D.T."/>
        </authorList>
    </citation>
    <scope>NUCLEOTIDE SEQUENCE [LARGE SCALE GENOMIC DNA]</scope>
    <source>
        <strain evidence="20">65S1MB</strain>
    </source>
</reference>
<evidence type="ECO:0000256" key="8">
    <source>
        <dbReference type="ARBA" id="ARBA00022692"/>
    </source>
</evidence>
<feature type="transmembrane region" description="Helical" evidence="16">
    <location>
        <begin position="42"/>
        <end position="62"/>
    </location>
</feature>
<dbReference type="InterPro" id="IPR003856">
    <property type="entry name" value="LPS_length_determ_N"/>
</dbReference>
<dbReference type="InterPro" id="IPR005702">
    <property type="entry name" value="Wzc-like_C"/>
</dbReference>
<evidence type="ECO:0000256" key="16">
    <source>
        <dbReference type="SAM" id="Phobius"/>
    </source>
</evidence>